<reference evidence="1" key="1">
    <citation type="submission" date="2021-04" db="EMBL/GenBank/DDBJ databases">
        <title>Isolation of p-tert-butylphenol degrading bacteria Sphingobium phenoxybenzoativorans Tas13 from active sludge.</title>
        <authorList>
            <person name="Li Y."/>
        </authorList>
    </citation>
    <scope>NUCLEOTIDE SEQUENCE</scope>
    <source>
        <strain evidence="1">Tas13</strain>
    </source>
</reference>
<organism evidence="1 2">
    <name type="scientific">Sphingobium phenoxybenzoativorans</name>
    <dbReference type="NCBI Taxonomy" id="1592790"/>
    <lineage>
        <taxon>Bacteria</taxon>
        <taxon>Pseudomonadati</taxon>
        <taxon>Pseudomonadota</taxon>
        <taxon>Alphaproteobacteria</taxon>
        <taxon>Sphingomonadales</taxon>
        <taxon>Sphingomonadaceae</taxon>
        <taxon>Sphingobium</taxon>
    </lineage>
</organism>
<dbReference type="RefSeq" id="WP_212610238.1">
    <property type="nucleotide sequence ID" value="NZ_CP073910.1"/>
</dbReference>
<evidence type="ECO:0000313" key="1">
    <source>
        <dbReference type="EMBL" id="QUT06996.1"/>
    </source>
</evidence>
<evidence type="ECO:0000313" key="2">
    <source>
        <dbReference type="Proteomes" id="UP000681425"/>
    </source>
</evidence>
<protein>
    <submittedName>
        <fullName evidence="1">Uncharacterized protein</fullName>
    </submittedName>
</protein>
<dbReference type="AlphaFoldDB" id="A0A975K8Y1"/>
<name>A0A975K8Y1_9SPHN</name>
<dbReference type="EMBL" id="CP073910">
    <property type="protein sequence ID" value="QUT06996.1"/>
    <property type="molecule type" value="Genomic_DNA"/>
</dbReference>
<keyword evidence="2" id="KW-1185">Reference proteome</keyword>
<dbReference type="Proteomes" id="UP000681425">
    <property type="component" value="Chromosome"/>
</dbReference>
<dbReference type="KEGG" id="spph:KFK14_06090"/>
<accession>A0A975K8Y1</accession>
<sequence>MNRNDDAAFYRNREMQEMRSSELAADPHICRLHWEMAQRYGFLARQAEALAQD</sequence>
<gene>
    <name evidence="1" type="ORF">KFK14_06090</name>
</gene>
<proteinExistence type="predicted"/>